<keyword evidence="3" id="KW-1185">Reference proteome</keyword>
<gene>
    <name evidence="2" type="ORF">ACPOL_3695</name>
</gene>
<accession>A0A2Z5G377</accession>
<dbReference type="EMBL" id="CP030840">
    <property type="protein sequence ID" value="AXC12976.1"/>
    <property type="molecule type" value="Genomic_DNA"/>
</dbReference>
<evidence type="ECO:0000256" key="1">
    <source>
        <dbReference type="SAM" id="MobiDB-lite"/>
    </source>
</evidence>
<evidence type="ECO:0000313" key="3">
    <source>
        <dbReference type="Proteomes" id="UP000253606"/>
    </source>
</evidence>
<dbReference type="AlphaFoldDB" id="A0A2Z5G377"/>
<feature type="region of interest" description="Disordered" evidence="1">
    <location>
        <begin position="29"/>
        <end position="48"/>
    </location>
</feature>
<evidence type="ECO:0000313" key="2">
    <source>
        <dbReference type="EMBL" id="AXC12976.1"/>
    </source>
</evidence>
<sequence length="48" mass="5321">MISSYTEPCDLYTQISRLTTDAASTSFADGDFDNELSYPVTEHSQVVN</sequence>
<reference evidence="2 3" key="1">
    <citation type="journal article" date="2018" name="Front. Microbiol.">
        <title>Hydrolytic Capabilities as a Key to Environmental Success: Chitinolytic and Cellulolytic Acidobacteria From Acidic Sub-arctic Soils and Boreal Peatlands.</title>
        <authorList>
            <person name="Belova S.E."/>
            <person name="Ravin N.V."/>
            <person name="Pankratov T.A."/>
            <person name="Rakitin A.L."/>
            <person name="Ivanova A.A."/>
            <person name="Beletsky A.V."/>
            <person name="Mardanov A.V."/>
            <person name="Sinninghe Damste J.S."/>
            <person name="Dedysh S.N."/>
        </authorList>
    </citation>
    <scope>NUCLEOTIDE SEQUENCE [LARGE SCALE GENOMIC DNA]</scope>
    <source>
        <strain evidence="2 3">SBC82</strain>
    </source>
</reference>
<dbReference type="KEGG" id="abas:ACPOL_3695"/>
<dbReference type="Proteomes" id="UP000253606">
    <property type="component" value="Chromosome"/>
</dbReference>
<proteinExistence type="predicted"/>
<protein>
    <submittedName>
        <fullName evidence="2">Uncharacterized protein</fullName>
    </submittedName>
</protein>
<organism evidence="2 3">
    <name type="scientific">Acidisarcina polymorpha</name>
    <dbReference type="NCBI Taxonomy" id="2211140"/>
    <lineage>
        <taxon>Bacteria</taxon>
        <taxon>Pseudomonadati</taxon>
        <taxon>Acidobacteriota</taxon>
        <taxon>Terriglobia</taxon>
        <taxon>Terriglobales</taxon>
        <taxon>Acidobacteriaceae</taxon>
        <taxon>Acidisarcina</taxon>
    </lineage>
</organism>
<name>A0A2Z5G377_9BACT</name>